<organism evidence="1">
    <name type="scientific">freshwater metagenome</name>
    <dbReference type="NCBI Taxonomy" id="449393"/>
    <lineage>
        <taxon>unclassified sequences</taxon>
        <taxon>metagenomes</taxon>
        <taxon>ecological metagenomes</taxon>
    </lineage>
</organism>
<dbReference type="Pfam" id="PF02620">
    <property type="entry name" value="YceD"/>
    <property type="match status" value="1"/>
</dbReference>
<dbReference type="AlphaFoldDB" id="A0A6J6TJS9"/>
<proteinExistence type="predicted"/>
<dbReference type="PANTHER" id="PTHR34374:SF1">
    <property type="entry name" value="LARGE RIBOSOMAL RNA SUBUNIT ACCUMULATION PROTEIN YCED HOMOLOG 1, CHLOROPLASTIC"/>
    <property type="match status" value="1"/>
</dbReference>
<dbReference type="EMBL" id="CAEZYZ010000092">
    <property type="protein sequence ID" value="CAB4747388.1"/>
    <property type="molecule type" value="Genomic_DNA"/>
</dbReference>
<gene>
    <name evidence="1" type="ORF">UFOPK2810_00668</name>
</gene>
<sequence length="190" mass="20319">MNSLDPTSPLVLDLRALGLQQRAGSMVTVDRTVQAPGSMGVALASVPEGSPVDLELRLESVMDGVLVSGTADVHVDAECARCLEPLDWEEAVDFSELFVYSAAELRGATGENLDDEEDPLPRIWEDCIDLEPTLRDAVVLGLPLSPVCREDCAGLCSVCGVRLESDPGHAHDLTDPRWAALAGLVEPDEQ</sequence>
<evidence type="ECO:0000313" key="1">
    <source>
        <dbReference type="EMBL" id="CAB4747388.1"/>
    </source>
</evidence>
<dbReference type="InterPro" id="IPR003772">
    <property type="entry name" value="YceD"/>
</dbReference>
<protein>
    <submittedName>
        <fullName evidence="1">Unannotated protein</fullName>
    </submittedName>
</protein>
<name>A0A6J6TJS9_9ZZZZ</name>
<dbReference type="PANTHER" id="PTHR34374">
    <property type="entry name" value="LARGE RIBOSOMAL RNA SUBUNIT ACCUMULATION PROTEIN YCED HOMOLOG 1, CHLOROPLASTIC"/>
    <property type="match status" value="1"/>
</dbReference>
<reference evidence="1" key="1">
    <citation type="submission" date="2020-05" db="EMBL/GenBank/DDBJ databases">
        <authorList>
            <person name="Chiriac C."/>
            <person name="Salcher M."/>
            <person name="Ghai R."/>
            <person name="Kavagutti S V."/>
        </authorList>
    </citation>
    <scope>NUCLEOTIDE SEQUENCE</scope>
</reference>
<accession>A0A6J6TJS9</accession>